<comment type="caution">
    <text evidence="1">The sequence shown here is derived from an EMBL/GenBank/DDBJ whole genome shotgun (WGS) entry which is preliminary data.</text>
</comment>
<dbReference type="STRING" id="1004156.AYP45_02195"/>
<evidence type="ECO:0000313" key="1">
    <source>
        <dbReference type="EMBL" id="OOP57683.1"/>
    </source>
</evidence>
<proteinExistence type="predicted"/>
<dbReference type="Proteomes" id="UP000189681">
    <property type="component" value="Unassembled WGS sequence"/>
</dbReference>
<organism evidence="1 2">
    <name type="scientific">Candidatus Brocadia carolinensis</name>
    <dbReference type="NCBI Taxonomy" id="1004156"/>
    <lineage>
        <taxon>Bacteria</taxon>
        <taxon>Pseudomonadati</taxon>
        <taxon>Planctomycetota</taxon>
        <taxon>Candidatus Brocadiia</taxon>
        <taxon>Candidatus Brocadiales</taxon>
        <taxon>Candidatus Brocadiaceae</taxon>
        <taxon>Candidatus Brocadia</taxon>
    </lineage>
</organism>
<evidence type="ECO:0000313" key="2">
    <source>
        <dbReference type="Proteomes" id="UP000189681"/>
    </source>
</evidence>
<protein>
    <submittedName>
        <fullName evidence="1">Uncharacterized protein</fullName>
    </submittedName>
</protein>
<name>A0A1V4AX18_9BACT</name>
<reference evidence="1 2" key="1">
    <citation type="journal article" date="2017" name="Water Res.">
        <title>Discovery and metagenomic analysis of an anammox bacterial enrichment related to Candidatus "Brocadia caroliniensis" in a full-scale glycerol-fed nitritation-denitritation separate centrate treatment process.</title>
        <authorList>
            <person name="Park H."/>
            <person name="Brotto A.C."/>
            <person name="van Loosdrecht M.C."/>
            <person name="Chandran K."/>
        </authorList>
    </citation>
    <scope>NUCLEOTIDE SEQUENCE [LARGE SCALE GENOMIC DNA]</scope>
    <source>
        <strain evidence="1">26THWARD</strain>
    </source>
</reference>
<accession>A0A1V4AX18</accession>
<dbReference type="EMBL" id="AYTS01000020">
    <property type="protein sequence ID" value="OOP57683.1"/>
    <property type="molecule type" value="Genomic_DNA"/>
</dbReference>
<sequence length="90" mass="10240">MINCLKNNEKRGDFMKTTAKRFIGKVLPDGHLSLPEDTAKEVGSVFDVILMPVEEPDMYSYAESLAREKGFSDLTEHDIEKIIHESRGIR</sequence>
<dbReference type="AlphaFoldDB" id="A0A1V4AX18"/>
<gene>
    <name evidence="1" type="ORF">AYP45_02195</name>
</gene>